<evidence type="ECO:0000256" key="2">
    <source>
        <dbReference type="SAM" id="SignalP"/>
    </source>
</evidence>
<dbReference type="OrthoDB" id="5919137at2759"/>
<evidence type="ECO:0000313" key="4">
    <source>
        <dbReference type="Proteomes" id="UP000694846"/>
    </source>
</evidence>
<dbReference type="RefSeq" id="XP_025422790.1">
    <property type="nucleotide sequence ID" value="XM_025567005.1"/>
</dbReference>
<evidence type="ECO:0000313" key="3">
    <source>
        <dbReference type="EMBL" id="MBY84920.1"/>
    </source>
</evidence>
<evidence type="ECO:0000256" key="1">
    <source>
        <dbReference type="SAM" id="MobiDB-lite"/>
    </source>
</evidence>
<accession>A0A2S2R5B4</accession>
<name>A0A2S2R5B4_9HEMI</name>
<reference evidence="3" key="1">
    <citation type="submission" date="2018-04" db="EMBL/GenBank/DDBJ databases">
        <title>Transcriptome assembly of Sipha flava.</title>
        <authorList>
            <person name="Scully E.D."/>
            <person name="Geib S.M."/>
            <person name="Palmer N.A."/>
            <person name="Koch K."/>
            <person name="Bradshaw J."/>
            <person name="Heng-Moss T."/>
            <person name="Sarath G."/>
        </authorList>
    </citation>
    <scope>NUCLEOTIDE SEQUENCE</scope>
</reference>
<organism evidence="3">
    <name type="scientific">Sipha flava</name>
    <name type="common">yellow sugarcane aphid</name>
    <dbReference type="NCBI Taxonomy" id="143950"/>
    <lineage>
        <taxon>Eukaryota</taxon>
        <taxon>Metazoa</taxon>
        <taxon>Ecdysozoa</taxon>
        <taxon>Arthropoda</taxon>
        <taxon>Hexapoda</taxon>
        <taxon>Insecta</taxon>
        <taxon>Pterygota</taxon>
        <taxon>Neoptera</taxon>
        <taxon>Paraneoptera</taxon>
        <taxon>Hemiptera</taxon>
        <taxon>Sternorrhyncha</taxon>
        <taxon>Aphidomorpha</taxon>
        <taxon>Aphidoidea</taxon>
        <taxon>Aphididae</taxon>
        <taxon>Sipha</taxon>
    </lineage>
</organism>
<feature type="region of interest" description="Disordered" evidence="1">
    <location>
        <begin position="34"/>
        <end position="54"/>
    </location>
</feature>
<feature type="signal peptide" evidence="2">
    <location>
        <begin position="1"/>
        <end position="21"/>
    </location>
</feature>
<protein>
    <submittedName>
        <fullName evidence="5">Tachykinins-like</fullName>
    </submittedName>
</protein>
<dbReference type="GeneID" id="112692355"/>
<keyword evidence="4" id="KW-1185">Reference proteome</keyword>
<reference evidence="5" key="2">
    <citation type="submission" date="2025-04" db="UniProtKB">
        <authorList>
            <consortium name="RefSeq"/>
        </authorList>
    </citation>
    <scope>IDENTIFICATION</scope>
    <source>
        <tissue evidence="5">Whole body</tissue>
    </source>
</reference>
<keyword evidence="2" id="KW-0732">Signal</keyword>
<feature type="chain" id="PRO_5044579379" evidence="2">
    <location>
        <begin position="22"/>
        <end position="188"/>
    </location>
</feature>
<dbReference type="AlphaFoldDB" id="A0A2S2R5B4"/>
<evidence type="ECO:0000313" key="5">
    <source>
        <dbReference type="RefSeq" id="XP_025422790.1"/>
    </source>
</evidence>
<gene>
    <name evidence="5" type="primary">LOC112692355</name>
    <name evidence="3" type="ORF">g.74918</name>
</gene>
<dbReference type="Proteomes" id="UP000694846">
    <property type="component" value="Unplaced"/>
</dbReference>
<sequence>MPRKINVGLVTLAALATATLADPTMDRRASMGFMGMRGKKDDQSGGGGSDEASSAAAIDLDKRTLVFRQPLFGGDRTALGGGGSAEGFKRAMGFMGMRGKKEYYKGSAAAGFFGMRGKKVPSADAFFGVRGKKWPGSVPQPLPSRDDGADDVDVERAVFVLHRIIDNLRSDQERSFVATKFNEEQEMR</sequence>
<proteinExistence type="predicted"/>
<dbReference type="EMBL" id="GGMS01015717">
    <property type="protein sequence ID" value="MBY84920.1"/>
    <property type="molecule type" value="Transcribed_RNA"/>
</dbReference>